<evidence type="ECO:0000313" key="2">
    <source>
        <dbReference type="EMBL" id="KXB91581.1"/>
    </source>
</evidence>
<comment type="caution">
    <text evidence="2">The sequence shown here is derived from an EMBL/GenBank/DDBJ whole genome shotgun (WGS) entry which is preliminary data.</text>
</comment>
<keyword evidence="3" id="KW-1185">Reference proteome</keyword>
<dbReference type="Pfam" id="PF24963">
    <property type="entry name" value="DUF7768"/>
    <property type="match status" value="1"/>
</dbReference>
<dbReference type="Gene3D" id="3.40.50.10400">
    <property type="entry name" value="Hypothetical protein PA1492"/>
    <property type="match status" value="1"/>
</dbReference>
<proteinExistence type="predicted"/>
<reference evidence="3" key="1">
    <citation type="submission" date="2016-01" db="EMBL/GenBank/DDBJ databases">
        <authorList>
            <person name="Mitreva M."/>
            <person name="Pepin K.H."/>
            <person name="Mihindukulasuriya K.A."/>
            <person name="Fulton R."/>
            <person name="Fronick C."/>
            <person name="O'Laughlin M."/>
            <person name="Miner T."/>
            <person name="Herter B."/>
            <person name="Rosa B.A."/>
            <person name="Cordes M."/>
            <person name="Tomlinson C."/>
            <person name="Wollam A."/>
            <person name="Palsikar V.B."/>
            <person name="Mardis E.R."/>
            <person name="Wilson R.K."/>
        </authorList>
    </citation>
    <scope>NUCLEOTIDE SEQUENCE [LARGE SCALE GENOMIC DNA]</scope>
    <source>
        <strain evidence="3">KA00182</strain>
    </source>
</reference>
<dbReference type="SUPFAM" id="SSF52309">
    <property type="entry name" value="N-(deoxy)ribosyltransferase-like"/>
    <property type="match status" value="1"/>
</dbReference>
<dbReference type="AlphaFoldDB" id="A0A134CHB4"/>
<dbReference type="PATRIC" id="fig|1588748.3.peg.767"/>
<gene>
    <name evidence="2" type="ORF">HMPREF3182_00803</name>
</gene>
<accession>A0A134CHB4</accession>
<dbReference type="STRING" id="1588748.HMPREF3182_00803"/>
<dbReference type="EMBL" id="LSDT01000029">
    <property type="protein sequence ID" value="KXB91581.1"/>
    <property type="molecule type" value="Genomic_DNA"/>
</dbReference>
<dbReference type="RefSeq" id="WP_062485535.1">
    <property type="nucleotide sequence ID" value="NZ_KQ960941.1"/>
</dbReference>
<sequence>MSKSYKKHLETTPNFKPIVYICAPYRGEKEKNVQRAVRYADYAYRHGAIPITPHLLFPFMDDNNQKHRKDAMFMDIVLLGKCNELWVFGETITEGMRVEIGVAERRRQPIKYFTDKELEAMADA</sequence>
<evidence type="ECO:0000259" key="1">
    <source>
        <dbReference type="Pfam" id="PF24963"/>
    </source>
</evidence>
<organism evidence="2 3">
    <name type="scientific">Megasphaera hutchinsoni</name>
    <dbReference type="NCBI Taxonomy" id="1588748"/>
    <lineage>
        <taxon>Bacteria</taxon>
        <taxon>Bacillati</taxon>
        <taxon>Bacillota</taxon>
        <taxon>Negativicutes</taxon>
        <taxon>Veillonellales</taxon>
        <taxon>Veillonellaceae</taxon>
        <taxon>Megasphaera</taxon>
    </lineage>
</organism>
<dbReference type="InterPro" id="IPR056670">
    <property type="entry name" value="DUF7768"/>
</dbReference>
<evidence type="ECO:0000313" key="3">
    <source>
        <dbReference type="Proteomes" id="UP000070160"/>
    </source>
</evidence>
<feature type="domain" description="DUF7768" evidence="1">
    <location>
        <begin position="17"/>
        <end position="113"/>
    </location>
</feature>
<dbReference type="Proteomes" id="UP000070160">
    <property type="component" value="Unassembled WGS sequence"/>
</dbReference>
<protein>
    <recommendedName>
        <fullName evidence="1">DUF7768 domain-containing protein</fullName>
    </recommendedName>
</protein>
<name>A0A134CHB4_9FIRM</name>